<keyword evidence="2" id="KW-1185">Reference proteome</keyword>
<evidence type="ECO:0000313" key="1">
    <source>
        <dbReference type="EMBL" id="CAK7355847.1"/>
    </source>
</evidence>
<sequence length="172" mass="19889">MAQMWLLWWPKNNRKTGGVDTIATTSKMVENIGSTQTCFCGCLTKLLKKLKKRGRVLRAATANRQSSFQCRYDPSSYSLNFDTSGCGSMLDDEDYYQFCAFTSRFVANPPRTRSSHRKYHAVDTKRELFDFLFDGVGYVDMCKVSYHLQSKIINNIDVHMHRNLFIWGDKIP</sequence>
<proteinExistence type="predicted"/>
<comment type="caution">
    <text evidence="1">The sequence shown here is derived from an EMBL/GenBank/DDBJ whole genome shotgun (WGS) entry which is preliminary data.</text>
</comment>
<organism evidence="1 2">
    <name type="scientific">Dovyalis caffra</name>
    <dbReference type="NCBI Taxonomy" id="77055"/>
    <lineage>
        <taxon>Eukaryota</taxon>
        <taxon>Viridiplantae</taxon>
        <taxon>Streptophyta</taxon>
        <taxon>Embryophyta</taxon>
        <taxon>Tracheophyta</taxon>
        <taxon>Spermatophyta</taxon>
        <taxon>Magnoliopsida</taxon>
        <taxon>eudicotyledons</taxon>
        <taxon>Gunneridae</taxon>
        <taxon>Pentapetalae</taxon>
        <taxon>rosids</taxon>
        <taxon>fabids</taxon>
        <taxon>Malpighiales</taxon>
        <taxon>Salicaceae</taxon>
        <taxon>Flacourtieae</taxon>
        <taxon>Dovyalis</taxon>
    </lineage>
</organism>
<evidence type="ECO:0000313" key="2">
    <source>
        <dbReference type="Proteomes" id="UP001314170"/>
    </source>
</evidence>
<reference evidence="1 2" key="1">
    <citation type="submission" date="2024-01" db="EMBL/GenBank/DDBJ databases">
        <authorList>
            <person name="Waweru B."/>
        </authorList>
    </citation>
    <scope>NUCLEOTIDE SEQUENCE [LARGE SCALE GENOMIC DNA]</scope>
</reference>
<dbReference type="PANTHER" id="PTHR33168">
    <property type="entry name" value="STRESS INDUCED PROTEIN-RELATED"/>
    <property type="match status" value="1"/>
</dbReference>
<accession>A0AAV1SPW5</accession>
<gene>
    <name evidence="1" type="ORF">DCAF_LOCUS26110</name>
</gene>
<name>A0AAV1SPW5_9ROSI</name>
<dbReference type="AlphaFoldDB" id="A0AAV1SPW5"/>
<dbReference type="Proteomes" id="UP001314170">
    <property type="component" value="Unassembled WGS sequence"/>
</dbReference>
<protein>
    <submittedName>
        <fullName evidence="1">Uncharacterized protein</fullName>
    </submittedName>
</protein>
<dbReference type="EMBL" id="CAWUPB010001197">
    <property type="protein sequence ID" value="CAK7355847.1"/>
    <property type="molecule type" value="Genomic_DNA"/>
</dbReference>